<comment type="catalytic activity">
    <reaction evidence="5">
        <text>O-phospho-L-tyrosyl-[protein] + H2O = L-tyrosyl-[protein] + phosphate</text>
        <dbReference type="Rhea" id="RHEA:10684"/>
        <dbReference type="Rhea" id="RHEA-COMP:10136"/>
        <dbReference type="Rhea" id="RHEA-COMP:20101"/>
        <dbReference type="ChEBI" id="CHEBI:15377"/>
        <dbReference type="ChEBI" id="CHEBI:43474"/>
        <dbReference type="ChEBI" id="CHEBI:46858"/>
        <dbReference type="ChEBI" id="CHEBI:61978"/>
        <dbReference type="EC" id="3.1.3.48"/>
    </reaction>
</comment>
<gene>
    <name evidence="8" type="ORF">OMQ_02246</name>
</gene>
<dbReference type="SUPFAM" id="SSF52788">
    <property type="entry name" value="Phosphotyrosine protein phosphatases I"/>
    <property type="match status" value="1"/>
</dbReference>
<dbReference type="InterPro" id="IPR036196">
    <property type="entry name" value="Ptyr_pPase_sf"/>
</dbReference>
<keyword evidence="4" id="KW-0904">Protein phosphatase</keyword>
<feature type="domain" description="Phosphotyrosine protein phosphatase I" evidence="7">
    <location>
        <begin position="2"/>
        <end position="147"/>
    </location>
</feature>
<evidence type="ECO:0000256" key="6">
    <source>
        <dbReference type="PIRSR" id="PIRSR617867-1"/>
    </source>
</evidence>
<dbReference type="AlphaFoldDB" id="S0NJ89"/>
<sequence length="155" mass="17910">MTKVLFVCLGNICRSPMAEGLMRQYSEEHQLGLIVDSAATSRWEVGNPVYPGTKQILQRENIDSSHMFSRQIKPEDFEMFDWIIGMDHENVEDLLAMAPKQARHKVHLYLEGVPGKENQKVPDPWYTGNFDQTYHLLQAGLPLWAEKFKMETKTD</sequence>
<dbReference type="PANTHER" id="PTHR11717:SF7">
    <property type="entry name" value="LOW MOLECULAR WEIGHT PHOSPHOTYROSINE PROTEIN PHOSPHATASE"/>
    <property type="match status" value="1"/>
</dbReference>
<dbReference type="InterPro" id="IPR050438">
    <property type="entry name" value="LMW_PTPase"/>
</dbReference>
<dbReference type="RefSeq" id="WP_016176006.1">
    <property type="nucleotide sequence ID" value="NZ_KE136390.1"/>
</dbReference>
<evidence type="ECO:0000256" key="5">
    <source>
        <dbReference type="ARBA" id="ARBA00051722"/>
    </source>
</evidence>
<dbReference type="CDD" id="cd16343">
    <property type="entry name" value="LMWPTP"/>
    <property type="match status" value="1"/>
</dbReference>
<feature type="active site" evidence="6">
    <location>
        <position position="14"/>
    </location>
</feature>
<evidence type="ECO:0000313" key="8">
    <source>
        <dbReference type="EMBL" id="EOT26471.1"/>
    </source>
</evidence>
<dbReference type="PANTHER" id="PTHR11717">
    <property type="entry name" value="LOW MOLECULAR WEIGHT PROTEIN TYROSINE PHOSPHATASE"/>
    <property type="match status" value="1"/>
</dbReference>
<dbReference type="Pfam" id="PF01451">
    <property type="entry name" value="LMWPc"/>
    <property type="match status" value="1"/>
</dbReference>
<dbReference type="STRING" id="41997.RV16_GL001410"/>
<dbReference type="OrthoDB" id="9784339at2"/>
<keyword evidence="9" id="KW-1185">Reference proteome</keyword>
<comment type="caution">
    <text evidence="8">The sequence shown here is derived from an EMBL/GenBank/DDBJ whole genome shotgun (WGS) entry which is preliminary data.</text>
</comment>
<dbReference type="GO" id="GO:0004725">
    <property type="term" value="F:protein tyrosine phosphatase activity"/>
    <property type="evidence" value="ECO:0007669"/>
    <property type="project" value="UniProtKB-EC"/>
</dbReference>
<dbReference type="eggNOG" id="COG0394">
    <property type="taxonomic scope" value="Bacteria"/>
</dbReference>
<protein>
    <recommendedName>
        <fullName evidence="2">protein-tyrosine-phosphatase</fullName>
        <ecNumber evidence="2">3.1.3.48</ecNumber>
    </recommendedName>
</protein>
<dbReference type="InterPro" id="IPR023485">
    <property type="entry name" value="Ptyr_pPase"/>
</dbReference>
<evidence type="ECO:0000259" key="7">
    <source>
        <dbReference type="SMART" id="SM00226"/>
    </source>
</evidence>
<accession>S0NJ89</accession>
<feature type="active site" description="Proton donor" evidence="6">
    <location>
        <position position="123"/>
    </location>
</feature>
<evidence type="ECO:0000256" key="3">
    <source>
        <dbReference type="ARBA" id="ARBA00022801"/>
    </source>
</evidence>
<reference evidence="8 9" key="1">
    <citation type="submission" date="2013-03" db="EMBL/GenBank/DDBJ databases">
        <title>The Genome Sequence of Enterococcus saccharolyticus ATCC_43076 (Illumina only assembly).</title>
        <authorList>
            <consortium name="The Broad Institute Genomics Platform"/>
            <consortium name="The Broad Institute Genome Sequencing Center for Infectious Disease"/>
            <person name="Earl A."/>
            <person name="Russ C."/>
            <person name="Gilmore M."/>
            <person name="Surin D."/>
            <person name="Walker B."/>
            <person name="Young S."/>
            <person name="Zeng Q."/>
            <person name="Gargeya S."/>
            <person name="Fitzgerald M."/>
            <person name="Haas B."/>
            <person name="Abouelleil A."/>
            <person name="Allen A.W."/>
            <person name="Alvarado L."/>
            <person name="Arachchi H.M."/>
            <person name="Berlin A.M."/>
            <person name="Chapman S.B."/>
            <person name="Gainer-Dewar J."/>
            <person name="Goldberg J."/>
            <person name="Griggs A."/>
            <person name="Gujja S."/>
            <person name="Hansen M."/>
            <person name="Howarth C."/>
            <person name="Imamovic A."/>
            <person name="Ireland A."/>
            <person name="Larimer J."/>
            <person name="McCowan C."/>
            <person name="Murphy C."/>
            <person name="Pearson M."/>
            <person name="Poon T.W."/>
            <person name="Priest M."/>
            <person name="Roberts A."/>
            <person name="Saif S."/>
            <person name="Shea T."/>
            <person name="Sisk P."/>
            <person name="Sykes S."/>
            <person name="Wortman J."/>
            <person name="Nusbaum C."/>
            <person name="Birren B."/>
        </authorList>
    </citation>
    <scope>NUCLEOTIDE SEQUENCE [LARGE SCALE GENOMIC DNA]</scope>
    <source>
        <strain evidence="8 9">ATCC 43076</strain>
    </source>
</reference>
<dbReference type="HOGENOM" id="CLU_071415_2_3_9"/>
<dbReference type="EMBL" id="AHYT01000010">
    <property type="protein sequence ID" value="EOT26471.1"/>
    <property type="molecule type" value="Genomic_DNA"/>
</dbReference>
<dbReference type="PATRIC" id="fig|1139996.3.peg.2209"/>
<evidence type="ECO:0000256" key="2">
    <source>
        <dbReference type="ARBA" id="ARBA00013064"/>
    </source>
</evidence>
<evidence type="ECO:0000256" key="1">
    <source>
        <dbReference type="ARBA" id="ARBA00011063"/>
    </source>
</evidence>
<dbReference type="EC" id="3.1.3.48" evidence="2"/>
<dbReference type="SMART" id="SM00226">
    <property type="entry name" value="LMWPc"/>
    <property type="match status" value="1"/>
</dbReference>
<dbReference type="PRINTS" id="PR00719">
    <property type="entry name" value="LMWPTPASE"/>
</dbReference>
<keyword evidence="3" id="KW-0378">Hydrolase</keyword>
<evidence type="ECO:0000256" key="4">
    <source>
        <dbReference type="ARBA" id="ARBA00022912"/>
    </source>
</evidence>
<dbReference type="Proteomes" id="UP000014136">
    <property type="component" value="Unassembled WGS sequence"/>
</dbReference>
<dbReference type="InterPro" id="IPR017867">
    <property type="entry name" value="Tyr_phospatase_low_mol_wt"/>
</dbReference>
<organism evidence="8 9">
    <name type="scientific">Enterococcus saccharolyticus subsp. saccharolyticus ATCC 43076</name>
    <dbReference type="NCBI Taxonomy" id="1139996"/>
    <lineage>
        <taxon>Bacteria</taxon>
        <taxon>Bacillati</taxon>
        <taxon>Bacillota</taxon>
        <taxon>Bacilli</taxon>
        <taxon>Lactobacillales</taxon>
        <taxon>Enterococcaceae</taxon>
        <taxon>Enterococcus</taxon>
    </lineage>
</organism>
<dbReference type="Gene3D" id="3.40.50.2300">
    <property type="match status" value="1"/>
</dbReference>
<proteinExistence type="inferred from homology"/>
<feature type="active site" description="Nucleophile" evidence="6">
    <location>
        <position position="8"/>
    </location>
</feature>
<name>S0NJ89_9ENTE</name>
<evidence type="ECO:0000313" key="9">
    <source>
        <dbReference type="Proteomes" id="UP000014136"/>
    </source>
</evidence>
<comment type="similarity">
    <text evidence="1">Belongs to the low molecular weight phosphotyrosine protein phosphatase family.</text>
</comment>